<dbReference type="AlphaFoldDB" id="A0A7J5TX74"/>
<dbReference type="EMBL" id="WELI01000006">
    <property type="protein sequence ID" value="KAB7729177.1"/>
    <property type="molecule type" value="Genomic_DNA"/>
</dbReference>
<feature type="domain" description="Glycosyl transferase family 1" evidence="1">
    <location>
        <begin position="218"/>
        <end position="383"/>
    </location>
</feature>
<dbReference type="InterPro" id="IPR028098">
    <property type="entry name" value="Glyco_trans_4-like_N"/>
</dbReference>
<dbReference type="SUPFAM" id="SSF53756">
    <property type="entry name" value="UDP-Glycosyltransferase/glycogen phosphorylase"/>
    <property type="match status" value="1"/>
</dbReference>
<keyword evidence="3" id="KW-0808">Transferase</keyword>
<dbReference type="Pfam" id="PF13579">
    <property type="entry name" value="Glyco_trans_4_4"/>
    <property type="match status" value="1"/>
</dbReference>
<name>A0A7J5TX74_9BACT</name>
<sequence>MHILLIHPYFLPEGAAGSGRWNETARYWIAAGHRVTVLAGSVHYLSGQTFDRTQPEQTGPGLHVIRVRMSRWYNRGRMGRLWAYTTFFGASFWAGLWRVPRPVDVVLATSPPLTVGLTGWLLSWLYRKPLLLELRDLWPDAPEQLGYLQNPLAQKLAYTLEAFLYRKATHIVTLTPAFEQWLVNRKGVDAANVSTIPNGADLMLTQRALETFDRYAFRRKQQLDGLFWVIYTGAHGPANGLSVVLDAAEALQAHRVGFLLLGDGPEKPNLQAEATRRGLVNVRFLSALPKLEVIRWIDAADAGLVLMRSLPIFNTMLSAKLPDYLACRKPVLVGIDGLSRQLAEHHGFGQYVDPAKPEVWIEAIRLYLESPDSVTAQGENGYQYVCAQADRRVLAHRYLTILDRVRSLHQTRS</sequence>
<dbReference type="CDD" id="cd03794">
    <property type="entry name" value="GT4_WbuB-like"/>
    <property type="match status" value="1"/>
</dbReference>
<dbReference type="Proteomes" id="UP000488299">
    <property type="component" value="Unassembled WGS sequence"/>
</dbReference>
<comment type="caution">
    <text evidence="3">The sequence shown here is derived from an EMBL/GenBank/DDBJ whole genome shotgun (WGS) entry which is preliminary data.</text>
</comment>
<dbReference type="Pfam" id="PF00534">
    <property type="entry name" value="Glycos_transf_1"/>
    <property type="match status" value="1"/>
</dbReference>
<protein>
    <submittedName>
        <fullName evidence="3">Glycosyltransferase</fullName>
    </submittedName>
</protein>
<proteinExistence type="predicted"/>
<evidence type="ECO:0000259" key="1">
    <source>
        <dbReference type="Pfam" id="PF00534"/>
    </source>
</evidence>
<dbReference type="Gene3D" id="3.40.50.2000">
    <property type="entry name" value="Glycogen Phosphorylase B"/>
    <property type="match status" value="2"/>
</dbReference>
<dbReference type="RefSeq" id="WP_152125282.1">
    <property type="nucleotide sequence ID" value="NZ_WELI01000006.1"/>
</dbReference>
<keyword evidence="4" id="KW-1185">Reference proteome</keyword>
<evidence type="ECO:0000313" key="3">
    <source>
        <dbReference type="EMBL" id="KAB7729177.1"/>
    </source>
</evidence>
<dbReference type="PANTHER" id="PTHR12526:SF638">
    <property type="entry name" value="SPORE COAT PROTEIN SA"/>
    <property type="match status" value="1"/>
</dbReference>
<gene>
    <name evidence="3" type="ORF">F5984_16165</name>
</gene>
<dbReference type="PANTHER" id="PTHR12526">
    <property type="entry name" value="GLYCOSYLTRANSFERASE"/>
    <property type="match status" value="1"/>
</dbReference>
<evidence type="ECO:0000259" key="2">
    <source>
        <dbReference type="Pfam" id="PF13579"/>
    </source>
</evidence>
<accession>A0A7J5TX74</accession>
<reference evidence="3 4" key="1">
    <citation type="submission" date="2019-10" db="EMBL/GenBank/DDBJ databases">
        <title>Rudanella paleaurantiibacter sp. nov., isolated from sludge.</title>
        <authorList>
            <person name="Xu S.Q."/>
        </authorList>
    </citation>
    <scope>NUCLEOTIDE SEQUENCE [LARGE SCALE GENOMIC DNA]</scope>
    <source>
        <strain evidence="3 4">HX-22-17</strain>
    </source>
</reference>
<dbReference type="InterPro" id="IPR001296">
    <property type="entry name" value="Glyco_trans_1"/>
</dbReference>
<feature type="domain" description="Glycosyltransferase subfamily 4-like N-terminal" evidence="2">
    <location>
        <begin position="21"/>
        <end position="199"/>
    </location>
</feature>
<organism evidence="3 4">
    <name type="scientific">Rudanella paleaurantiibacter</name>
    <dbReference type="NCBI Taxonomy" id="2614655"/>
    <lineage>
        <taxon>Bacteria</taxon>
        <taxon>Pseudomonadati</taxon>
        <taxon>Bacteroidota</taxon>
        <taxon>Cytophagia</taxon>
        <taxon>Cytophagales</taxon>
        <taxon>Cytophagaceae</taxon>
        <taxon>Rudanella</taxon>
    </lineage>
</organism>
<evidence type="ECO:0000313" key="4">
    <source>
        <dbReference type="Proteomes" id="UP000488299"/>
    </source>
</evidence>
<dbReference type="GO" id="GO:0016757">
    <property type="term" value="F:glycosyltransferase activity"/>
    <property type="evidence" value="ECO:0007669"/>
    <property type="project" value="InterPro"/>
</dbReference>